<dbReference type="HOGENOM" id="CLU_2757399_0_0_1"/>
<reference evidence="1 2" key="1">
    <citation type="journal article" date="2012" name="PLoS Pathog.">
        <title>Diverse lifestyles and strategies of plant pathogenesis encoded in the genomes of eighteen Dothideomycetes fungi.</title>
        <authorList>
            <person name="Ohm R.A."/>
            <person name="Feau N."/>
            <person name="Henrissat B."/>
            <person name="Schoch C.L."/>
            <person name="Horwitz B.A."/>
            <person name="Barry K.W."/>
            <person name="Condon B.J."/>
            <person name="Copeland A.C."/>
            <person name="Dhillon B."/>
            <person name="Glaser F."/>
            <person name="Hesse C.N."/>
            <person name="Kosti I."/>
            <person name="LaButti K."/>
            <person name="Lindquist E.A."/>
            <person name="Lucas S."/>
            <person name="Salamov A.A."/>
            <person name="Bradshaw R.E."/>
            <person name="Ciuffetti L."/>
            <person name="Hamelin R.C."/>
            <person name="Kema G.H.J."/>
            <person name="Lawrence C."/>
            <person name="Scott J.A."/>
            <person name="Spatafora J.W."/>
            <person name="Turgeon B.G."/>
            <person name="de Wit P.J.G.M."/>
            <person name="Zhong S."/>
            <person name="Goodwin S.B."/>
            <person name="Grigoriev I.V."/>
        </authorList>
    </citation>
    <scope>NUCLEOTIDE SEQUENCE [LARGE SCALE GENOMIC DNA]</scope>
    <source>
        <strain evidence="1 2">UAMH 10762</strain>
    </source>
</reference>
<dbReference type="Proteomes" id="UP000011761">
    <property type="component" value="Unassembled WGS sequence"/>
</dbReference>
<proteinExistence type="predicted"/>
<keyword evidence="2" id="KW-1185">Reference proteome</keyword>
<accession>M2NH30</accession>
<organism evidence="1 2">
    <name type="scientific">Baudoinia panamericana (strain UAMH 10762)</name>
    <name type="common">Angels' share fungus</name>
    <name type="synonym">Baudoinia compniacensis (strain UAMH 10762)</name>
    <dbReference type="NCBI Taxonomy" id="717646"/>
    <lineage>
        <taxon>Eukaryota</taxon>
        <taxon>Fungi</taxon>
        <taxon>Dikarya</taxon>
        <taxon>Ascomycota</taxon>
        <taxon>Pezizomycotina</taxon>
        <taxon>Dothideomycetes</taxon>
        <taxon>Dothideomycetidae</taxon>
        <taxon>Mycosphaerellales</taxon>
        <taxon>Teratosphaeriaceae</taxon>
        <taxon>Baudoinia</taxon>
    </lineage>
</organism>
<dbReference type="EMBL" id="KB445552">
    <property type="protein sequence ID" value="EMC98634.1"/>
    <property type="molecule type" value="Genomic_DNA"/>
</dbReference>
<sequence length="70" mass="7756">MYVCSPECQVVRCALRPIHVLEISCHHTWRPMPACSHSRTNMRATTTVCTIIGVIVPELSACAVRECSPC</sequence>
<gene>
    <name evidence="1" type="ORF">BAUCODRAFT_376310</name>
</gene>
<evidence type="ECO:0000313" key="1">
    <source>
        <dbReference type="EMBL" id="EMC98634.1"/>
    </source>
</evidence>
<protein>
    <submittedName>
        <fullName evidence="1">Uncharacterized protein</fullName>
    </submittedName>
</protein>
<dbReference type="KEGG" id="bcom:BAUCODRAFT_376310"/>
<dbReference type="AlphaFoldDB" id="M2NH30"/>
<dbReference type="GeneID" id="19113296"/>
<dbReference type="RefSeq" id="XP_007673848.1">
    <property type="nucleotide sequence ID" value="XM_007675658.1"/>
</dbReference>
<evidence type="ECO:0000313" key="2">
    <source>
        <dbReference type="Proteomes" id="UP000011761"/>
    </source>
</evidence>
<name>M2NH30_BAUPA</name>